<reference evidence="3" key="2">
    <citation type="submission" date="2015-01" db="EMBL/GenBank/DDBJ databases">
        <title>Evolutionary Origins and Diversification of the Mycorrhizal Mutualists.</title>
        <authorList>
            <consortium name="DOE Joint Genome Institute"/>
            <consortium name="Mycorrhizal Genomics Consortium"/>
            <person name="Kohler A."/>
            <person name="Kuo A."/>
            <person name="Nagy L.G."/>
            <person name="Floudas D."/>
            <person name="Copeland A."/>
            <person name="Barry K.W."/>
            <person name="Cichocki N."/>
            <person name="Veneault-Fourrey C."/>
            <person name="LaButti K."/>
            <person name="Lindquist E.A."/>
            <person name="Lipzen A."/>
            <person name="Lundell T."/>
            <person name="Morin E."/>
            <person name="Murat C."/>
            <person name="Riley R."/>
            <person name="Ohm R."/>
            <person name="Sun H."/>
            <person name="Tunlid A."/>
            <person name="Henrissat B."/>
            <person name="Grigoriev I.V."/>
            <person name="Hibbett D.S."/>
            <person name="Martin F."/>
        </authorList>
    </citation>
    <scope>NUCLEOTIDE SEQUENCE [LARGE SCALE GENOMIC DNA]</scope>
    <source>
        <strain evidence="3">F 1598</strain>
    </source>
</reference>
<sequence length="88" mass="9604">MHGRRIHSASDTFRNQITNRLSVVGNGKTTRPNSFASFINWGCTVTIMDISVFQSGCTIFFGRAGRGQSRQGGGDKFIPGHAKGMQQI</sequence>
<evidence type="ECO:0000313" key="3">
    <source>
        <dbReference type="Proteomes" id="UP000054166"/>
    </source>
</evidence>
<dbReference type="EMBL" id="KN832971">
    <property type="protein sequence ID" value="KIM91451.1"/>
    <property type="molecule type" value="Genomic_DNA"/>
</dbReference>
<evidence type="ECO:0000313" key="2">
    <source>
        <dbReference type="EMBL" id="KIM91451.1"/>
    </source>
</evidence>
<dbReference type="Proteomes" id="UP000054166">
    <property type="component" value="Unassembled WGS sequence"/>
</dbReference>
<gene>
    <name evidence="2" type="ORF">PILCRDRAFT_130025</name>
</gene>
<protein>
    <submittedName>
        <fullName evidence="2">Uncharacterized protein</fullName>
    </submittedName>
</protein>
<proteinExistence type="predicted"/>
<name>A0A0C3GLJ5_PILCF</name>
<reference evidence="2 3" key="1">
    <citation type="submission" date="2014-04" db="EMBL/GenBank/DDBJ databases">
        <authorList>
            <consortium name="DOE Joint Genome Institute"/>
            <person name="Kuo A."/>
            <person name="Tarkka M."/>
            <person name="Buscot F."/>
            <person name="Kohler A."/>
            <person name="Nagy L.G."/>
            <person name="Floudas D."/>
            <person name="Copeland A."/>
            <person name="Barry K.W."/>
            <person name="Cichocki N."/>
            <person name="Veneault-Fourrey C."/>
            <person name="LaButti K."/>
            <person name="Lindquist E.A."/>
            <person name="Lipzen A."/>
            <person name="Lundell T."/>
            <person name="Morin E."/>
            <person name="Murat C."/>
            <person name="Sun H."/>
            <person name="Tunlid A."/>
            <person name="Henrissat B."/>
            <person name="Grigoriev I.V."/>
            <person name="Hibbett D.S."/>
            <person name="Martin F."/>
            <person name="Nordberg H.P."/>
            <person name="Cantor M.N."/>
            <person name="Hua S.X."/>
        </authorList>
    </citation>
    <scope>NUCLEOTIDE SEQUENCE [LARGE SCALE GENOMIC DNA]</scope>
    <source>
        <strain evidence="2 3">F 1598</strain>
    </source>
</reference>
<accession>A0A0C3GLJ5</accession>
<dbReference type="HOGENOM" id="CLU_2469868_0_0_1"/>
<evidence type="ECO:0000256" key="1">
    <source>
        <dbReference type="SAM" id="MobiDB-lite"/>
    </source>
</evidence>
<dbReference type="AlphaFoldDB" id="A0A0C3GLJ5"/>
<organism evidence="2 3">
    <name type="scientific">Piloderma croceum (strain F 1598)</name>
    <dbReference type="NCBI Taxonomy" id="765440"/>
    <lineage>
        <taxon>Eukaryota</taxon>
        <taxon>Fungi</taxon>
        <taxon>Dikarya</taxon>
        <taxon>Basidiomycota</taxon>
        <taxon>Agaricomycotina</taxon>
        <taxon>Agaricomycetes</taxon>
        <taxon>Agaricomycetidae</taxon>
        <taxon>Atheliales</taxon>
        <taxon>Atheliaceae</taxon>
        <taxon>Piloderma</taxon>
    </lineage>
</organism>
<keyword evidence="3" id="KW-1185">Reference proteome</keyword>
<feature type="region of interest" description="Disordered" evidence="1">
    <location>
        <begin position="65"/>
        <end position="88"/>
    </location>
</feature>
<dbReference type="InParanoid" id="A0A0C3GLJ5"/>